<feature type="compositionally biased region" description="Low complexity" evidence="1">
    <location>
        <begin position="56"/>
        <end position="68"/>
    </location>
</feature>
<feature type="region of interest" description="Disordered" evidence="1">
    <location>
        <begin position="56"/>
        <end position="96"/>
    </location>
</feature>
<evidence type="ECO:0000256" key="1">
    <source>
        <dbReference type="SAM" id="MobiDB-lite"/>
    </source>
</evidence>
<comment type="caution">
    <text evidence="2">The sequence shown here is derived from an EMBL/GenBank/DDBJ whole genome shotgun (WGS) entry which is preliminary data.</text>
</comment>
<accession>A0A9D4U5Z5</accession>
<dbReference type="OrthoDB" id="1938025at2759"/>
<proteinExistence type="predicted"/>
<dbReference type="AlphaFoldDB" id="A0A9D4U5Z5"/>
<evidence type="ECO:0000313" key="3">
    <source>
        <dbReference type="Proteomes" id="UP000886520"/>
    </source>
</evidence>
<name>A0A9D4U5Z5_ADICA</name>
<keyword evidence="3" id="KW-1185">Reference proteome</keyword>
<reference evidence="2" key="1">
    <citation type="submission" date="2021-01" db="EMBL/GenBank/DDBJ databases">
        <title>Adiantum capillus-veneris genome.</title>
        <authorList>
            <person name="Fang Y."/>
            <person name="Liao Q."/>
        </authorList>
    </citation>
    <scope>NUCLEOTIDE SEQUENCE</scope>
    <source>
        <strain evidence="2">H3</strain>
        <tissue evidence="2">Leaf</tissue>
    </source>
</reference>
<gene>
    <name evidence="2" type="ORF">GOP47_0024215</name>
</gene>
<sequence length="141" mass="15124">MRHSYAPTRNALSLSLSLSLSPMARPSCRALINYTGFFRREFSSYTHKFSLAKLSRNSTPSESASSPSIGTTAAVAADGREISSSSAPASGQPPANVWWGPDTATGMWAPSSSGSEVRFNDAVTTTAYQAEQAWFREDVHA</sequence>
<organism evidence="2 3">
    <name type="scientific">Adiantum capillus-veneris</name>
    <name type="common">Maidenhair fern</name>
    <dbReference type="NCBI Taxonomy" id="13818"/>
    <lineage>
        <taxon>Eukaryota</taxon>
        <taxon>Viridiplantae</taxon>
        <taxon>Streptophyta</taxon>
        <taxon>Embryophyta</taxon>
        <taxon>Tracheophyta</taxon>
        <taxon>Polypodiopsida</taxon>
        <taxon>Polypodiidae</taxon>
        <taxon>Polypodiales</taxon>
        <taxon>Pteridineae</taxon>
        <taxon>Pteridaceae</taxon>
        <taxon>Vittarioideae</taxon>
        <taxon>Adiantum</taxon>
    </lineage>
</organism>
<dbReference type="Proteomes" id="UP000886520">
    <property type="component" value="Chromosome 23"/>
</dbReference>
<feature type="compositionally biased region" description="Low complexity" evidence="1">
    <location>
        <begin position="83"/>
        <end position="95"/>
    </location>
</feature>
<protein>
    <submittedName>
        <fullName evidence="2">Uncharacterized protein</fullName>
    </submittedName>
</protein>
<dbReference type="EMBL" id="JABFUD020000023">
    <property type="protein sequence ID" value="KAI5061710.1"/>
    <property type="molecule type" value="Genomic_DNA"/>
</dbReference>
<evidence type="ECO:0000313" key="2">
    <source>
        <dbReference type="EMBL" id="KAI5061710.1"/>
    </source>
</evidence>